<dbReference type="Proteomes" id="UP001108029">
    <property type="component" value="Unassembled WGS sequence"/>
</dbReference>
<evidence type="ECO:0000256" key="2">
    <source>
        <dbReference type="ARBA" id="ARBA00007801"/>
    </source>
</evidence>
<dbReference type="SUPFAM" id="SSF51905">
    <property type="entry name" value="FAD/NAD(P)-binding domain"/>
    <property type="match status" value="1"/>
</dbReference>
<evidence type="ECO:0000313" key="6">
    <source>
        <dbReference type="EMBL" id="MCD9874989.1"/>
    </source>
</evidence>
<organism evidence="6 7">
    <name type="scientific">Streptomyces guryensis</name>
    <dbReference type="NCBI Taxonomy" id="2886947"/>
    <lineage>
        <taxon>Bacteria</taxon>
        <taxon>Bacillati</taxon>
        <taxon>Actinomycetota</taxon>
        <taxon>Actinomycetes</taxon>
        <taxon>Kitasatosporales</taxon>
        <taxon>Streptomycetaceae</taxon>
        <taxon>Streptomyces</taxon>
    </lineage>
</organism>
<dbReference type="InterPro" id="IPR002938">
    <property type="entry name" value="FAD-bd"/>
</dbReference>
<dbReference type="Gene3D" id="3.30.70.2450">
    <property type="match status" value="1"/>
</dbReference>
<dbReference type="RefSeq" id="WP_232649113.1">
    <property type="nucleotide sequence ID" value="NZ_JAJSBI010000006.1"/>
</dbReference>
<keyword evidence="7" id="KW-1185">Reference proteome</keyword>
<dbReference type="GO" id="GO:0071949">
    <property type="term" value="F:FAD binding"/>
    <property type="evidence" value="ECO:0007669"/>
    <property type="project" value="InterPro"/>
</dbReference>
<feature type="domain" description="FAD-binding" evidence="5">
    <location>
        <begin position="8"/>
        <end position="344"/>
    </location>
</feature>
<name>A0A9Q3VLZ3_9ACTN</name>
<comment type="similarity">
    <text evidence="2">Belongs to the PheA/TfdB FAD monooxygenase family.</text>
</comment>
<dbReference type="PANTHER" id="PTHR43004:SF19">
    <property type="entry name" value="BINDING MONOOXYGENASE, PUTATIVE (JCVI)-RELATED"/>
    <property type="match status" value="1"/>
</dbReference>
<comment type="caution">
    <text evidence="6">The sequence shown here is derived from an EMBL/GenBank/DDBJ whole genome shotgun (WGS) entry which is preliminary data.</text>
</comment>
<dbReference type="InterPro" id="IPR036249">
    <property type="entry name" value="Thioredoxin-like_sf"/>
</dbReference>
<dbReference type="NCBIfam" id="NF004832">
    <property type="entry name" value="PRK06184.1"/>
    <property type="match status" value="1"/>
</dbReference>
<evidence type="ECO:0000256" key="1">
    <source>
        <dbReference type="ARBA" id="ARBA00001974"/>
    </source>
</evidence>
<evidence type="ECO:0000256" key="4">
    <source>
        <dbReference type="ARBA" id="ARBA00022827"/>
    </source>
</evidence>
<sequence length="509" mass="54871">MNSPHVIDVLVIGAGPSGSAVAIDLVRRGLDVRIVDRSSHVFDGSRAKGVQPRSLEILEDLGALDSVLAGGSVYPRLGLHAGPLAVPWKMFPRRAATPDVPYPNTWLIPQFRTDRALHARLGELGHEVEFGRELTELTQDEDSAVARVAGADGTEEIVARYVVGADGGSSAVRKQLGIGFVGTTHESDRMLIVDASVTGLARNRWHMWPGRGGRFIGACPLPDSDLFQWMIRLTPDEEPPSQRDDILRRIHDRTRDRRIQLHDIHWTSVFRPNIRLAESYGRRRVFLAGDAAHVHTPAGAQGLNTGLQDGYNLGWKLGQVLAGADTTLLDTYEAERQPIAAGVLGLSTAKWGGIAKLDPSSMKRGKDEQQLALTYYGGPLAPADGMRTGTLRVGDRAPDAELLGADGTGTRLFDVLRGPDFTAIAYGPGAAPALGQLAWPTTGARLKRLVVGPVATDGFAFSDSRNTLQRAYGLTGDTLLLIRPDGYIGHIATSDFLTTTQTAVRTMTP</sequence>
<accession>A0A9Q3VLZ3</accession>
<dbReference type="PANTHER" id="PTHR43004">
    <property type="entry name" value="TRK SYSTEM POTASSIUM UPTAKE PROTEIN"/>
    <property type="match status" value="1"/>
</dbReference>
<dbReference type="Gene3D" id="3.40.30.120">
    <property type="match status" value="1"/>
</dbReference>
<protein>
    <submittedName>
        <fullName evidence="6">FAD-dependent oxidoreductase</fullName>
    </submittedName>
</protein>
<gene>
    <name evidence="6" type="ORF">LJ657_15140</name>
</gene>
<evidence type="ECO:0000259" key="5">
    <source>
        <dbReference type="Pfam" id="PF01494"/>
    </source>
</evidence>
<proteinExistence type="inferred from homology"/>
<dbReference type="AlphaFoldDB" id="A0A9Q3VLZ3"/>
<dbReference type="Pfam" id="PF01494">
    <property type="entry name" value="FAD_binding_3"/>
    <property type="match status" value="1"/>
</dbReference>
<dbReference type="EMBL" id="JAJSBI010000006">
    <property type="protein sequence ID" value="MCD9874989.1"/>
    <property type="molecule type" value="Genomic_DNA"/>
</dbReference>
<dbReference type="SUPFAM" id="SSF52833">
    <property type="entry name" value="Thioredoxin-like"/>
    <property type="match status" value="1"/>
</dbReference>
<keyword evidence="4" id="KW-0274">FAD</keyword>
<keyword evidence="3" id="KW-0285">Flavoprotein</keyword>
<dbReference type="PRINTS" id="PR00420">
    <property type="entry name" value="RNGMNOXGNASE"/>
</dbReference>
<dbReference type="InterPro" id="IPR050641">
    <property type="entry name" value="RIFMO-like"/>
</dbReference>
<evidence type="ECO:0000256" key="3">
    <source>
        <dbReference type="ARBA" id="ARBA00022630"/>
    </source>
</evidence>
<comment type="cofactor">
    <cofactor evidence="1">
        <name>FAD</name>
        <dbReference type="ChEBI" id="CHEBI:57692"/>
    </cofactor>
</comment>
<evidence type="ECO:0000313" key="7">
    <source>
        <dbReference type="Proteomes" id="UP001108029"/>
    </source>
</evidence>
<dbReference type="InterPro" id="IPR036188">
    <property type="entry name" value="FAD/NAD-bd_sf"/>
</dbReference>
<reference evidence="6" key="1">
    <citation type="submission" date="2021-12" db="EMBL/GenBank/DDBJ databases">
        <authorList>
            <person name="Lee J.-H."/>
            <person name="Kim S.-B."/>
        </authorList>
    </citation>
    <scope>NUCLEOTIDE SEQUENCE</scope>
    <source>
        <strain evidence="6">NR30</strain>
    </source>
</reference>
<dbReference type="Gene3D" id="3.50.50.60">
    <property type="entry name" value="FAD/NAD(P)-binding domain"/>
    <property type="match status" value="1"/>
</dbReference>
<dbReference type="GO" id="GO:0016709">
    <property type="term" value="F:oxidoreductase activity, acting on paired donors, with incorporation or reduction of molecular oxygen, NAD(P)H as one donor, and incorporation of one atom of oxygen"/>
    <property type="evidence" value="ECO:0007669"/>
    <property type="project" value="UniProtKB-ARBA"/>
</dbReference>